<dbReference type="RefSeq" id="WP_306829509.1">
    <property type="nucleotide sequence ID" value="NZ_JAUSRA010000001.1"/>
</dbReference>
<dbReference type="Proteomes" id="UP001240984">
    <property type="component" value="Unassembled WGS sequence"/>
</dbReference>
<organism evidence="1 2">
    <name type="scientific">Catenuloplanes nepalensis</name>
    <dbReference type="NCBI Taxonomy" id="587533"/>
    <lineage>
        <taxon>Bacteria</taxon>
        <taxon>Bacillati</taxon>
        <taxon>Actinomycetota</taxon>
        <taxon>Actinomycetes</taxon>
        <taxon>Micromonosporales</taxon>
        <taxon>Micromonosporaceae</taxon>
        <taxon>Catenuloplanes</taxon>
    </lineage>
</organism>
<comment type="caution">
    <text evidence="1">The sequence shown here is derived from an EMBL/GenBank/DDBJ whole genome shotgun (WGS) entry which is preliminary data.</text>
</comment>
<sequence length="197" mass="21099">MPLVDELNRAAVASGTRLRLVAGADRYGPVDAMQLYVRRHITVRSGCGPGYDVQTWEGACLVAAGRTGDGADILGTMLPTQADLPTDGFGYPVPKDHETAAGELRHIMTAHGAEHPGRVVAAVHTNPVLRTLLPWVGHGNLYLHHHRDRIGAPVRYGLIFHPAGPGRYRLEVYGDPVGPGEALDAVVLRAAEAAGRW</sequence>
<evidence type="ECO:0000313" key="1">
    <source>
        <dbReference type="EMBL" id="MDP9794361.1"/>
    </source>
</evidence>
<reference evidence="1 2" key="1">
    <citation type="submission" date="2023-07" db="EMBL/GenBank/DDBJ databases">
        <title>Sequencing the genomes of 1000 actinobacteria strains.</title>
        <authorList>
            <person name="Klenk H.-P."/>
        </authorList>
    </citation>
    <scope>NUCLEOTIDE SEQUENCE [LARGE SCALE GENOMIC DNA]</scope>
    <source>
        <strain evidence="1 2">DSM 44710</strain>
    </source>
</reference>
<dbReference type="EMBL" id="JAUSRA010000001">
    <property type="protein sequence ID" value="MDP9794361.1"/>
    <property type="molecule type" value="Genomic_DNA"/>
</dbReference>
<protein>
    <submittedName>
        <fullName evidence="1">Uncharacterized protein</fullName>
    </submittedName>
</protein>
<accession>A0ABT9MTL3</accession>
<evidence type="ECO:0000313" key="2">
    <source>
        <dbReference type="Proteomes" id="UP001240984"/>
    </source>
</evidence>
<keyword evidence="2" id="KW-1185">Reference proteome</keyword>
<name>A0ABT9MTL3_9ACTN</name>
<gene>
    <name evidence="1" type="ORF">J2S43_002873</name>
</gene>
<proteinExistence type="predicted"/>